<gene>
    <name evidence="4" type="ORF">SLEP1_g47070</name>
</gene>
<dbReference type="Proteomes" id="UP001054252">
    <property type="component" value="Unassembled WGS sequence"/>
</dbReference>
<dbReference type="Pfam" id="PF13041">
    <property type="entry name" value="PPR_2"/>
    <property type="match status" value="2"/>
</dbReference>
<proteinExistence type="inferred from homology"/>
<dbReference type="AlphaFoldDB" id="A0AAV5LRY2"/>
<keyword evidence="5" id="KW-1185">Reference proteome</keyword>
<dbReference type="Gene3D" id="1.25.40.10">
    <property type="entry name" value="Tetratricopeptide repeat domain"/>
    <property type="match status" value="2"/>
</dbReference>
<dbReference type="InterPro" id="IPR046960">
    <property type="entry name" value="PPR_At4g14850-like_plant"/>
</dbReference>
<dbReference type="InterPro" id="IPR046848">
    <property type="entry name" value="E_motif"/>
</dbReference>
<dbReference type="EMBL" id="BPVZ01000133">
    <property type="protein sequence ID" value="GKV39267.1"/>
    <property type="molecule type" value="Genomic_DNA"/>
</dbReference>
<sequence>MYSKSGCCDDARKGFDEMPSKNVVSWSALIAGYVQCNRSKDALFVFQDMLVENVKPNQMTLSSILTACAHLGALDQGKWIHAYMVGNKLEMNSAVGTALINMYAKCGCLDEASLVFETMPRKHVYAWTAMINGFAVHGDAQRALNMFTQMLSTGVQPTGVTFISVLTACSHGGLVDEGRKLFEMMKQSYHIEPNVDHYGCMVDLLGRAGYLEEARKLIEEMPMEPTPSVWGALFGACMIHKAYDLGEYVGQHLIQLQPHHSGRYALLTNLYSTCQKWKAAASTRKLMKEKGVEKTSGYSWTEIGGVLHEFIAFDKSHLESNNLYEMLDGLTLQLKLSGHVPDIC</sequence>
<protein>
    <recommendedName>
        <fullName evidence="6">Pentatricopeptide repeat-containing protein</fullName>
    </recommendedName>
</protein>
<comment type="similarity">
    <text evidence="1">Belongs to the PPR family. PCMP-H subfamily.</text>
</comment>
<accession>A0AAV5LRY2</accession>
<evidence type="ECO:0000313" key="4">
    <source>
        <dbReference type="EMBL" id="GKV39267.1"/>
    </source>
</evidence>
<evidence type="ECO:0000256" key="2">
    <source>
        <dbReference type="ARBA" id="ARBA00022737"/>
    </source>
</evidence>
<comment type="caution">
    <text evidence="4">The sequence shown here is derived from an EMBL/GenBank/DDBJ whole genome shotgun (WGS) entry which is preliminary data.</text>
</comment>
<evidence type="ECO:0000313" key="5">
    <source>
        <dbReference type="Proteomes" id="UP001054252"/>
    </source>
</evidence>
<dbReference type="PROSITE" id="PS51375">
    <property type="entry name" value="PPR"/>
    <property type="match status" value="3"/>
</dbReference>
<dbReference type="GO" id="GO:0003723">
    <property type="term" value="F:RNA binding"/>
    <property type="evidence" value="ECO:0007669"/>
    <property type="project" value="InterPro"/>
</dbReference>
<feature type="repeat" description="PPR" evidence="3">
    <location>
        <begin position="194"/>
        <end position="228"/>
    </location>
</feature>
<evidence type="ECO:0008006" key="6">
    <source>
        <dbReference type="Google" id="ProtNLM"/>
    </source>
</evidence>
<name>A0AAV5LRY2_9ROSI</name>
<dbReference type="NCBIfam" id="TIGR00756">
    <property type="entry name" value="PPR"/>
    <property type="match status" value="4"/>
</dbReference>
<dbReference type="PANTHER" id="PTHR47926:SF463">
    <property type="entry name" value="PENTATRICOPEPTIDE REPEAT-CONTAINING PROTEIN"/>
    <property type="match status" value="1"/>
</dbReference>
<reference evidence="4 5" key="1">
    <citation type="journal article" date="2021" name="Commun. Biol.">
        <title>The genome of Shorea leprosula (Dipterocarpaceae) highlights the ecological relevance of drought in aseasonal tropical rainforests.</title>
        <authorList>
            <person name="Ng K.K.S."/>
            <person name="Kobayashi M.J."/>
            <person name="Fawcett J.A."/>
            <person name="Hatakeyama M."/>
            <person name="Paape T."/>
            <person name="Ng C.H."/>
            <person name="Ang C.C."/>
            <person name="Tnah L.H."/>
            <person name="Lee C.T."/>
            <person name="Nishiyama T."/>
            <person name="Sese J."/>
            <person name="O'Brien M.J."/>
            <person name="Copetti D."/>
            <person name="Mohd Noor M.I."/>
            <person name="Ong R.C."/>
            <person name="Putra M."/>
            <person name="Sireger I.Z."/>
            <person name="Indrioko S."/>
            <person name="Kosugi Y."/>
            <person name="Izuno A."/>
            <person name="Isagi Y."/>
            <person name="Lee S.L."/>
            <person name="Shimizu K.K."/>
        </authorList>
    </citation>
    <scope>NUCLEOTIDE SEQUENCE [LARGE SCALE GENOMIC DNA]</scope>
    <source>
        <strain evidence="4">214</strain>
    </source>
</reference>
<dbReference type="Pfam" id="PF12854">
    <property type="entry name" value="PPR_1"/>
    <property type="match status" value="1"/>
</dbReference>
<evidence type="ECO:0000256" key="3">
    <source>
        <dbReference type="PROSITE-ProRule" id="PRU00708"/>
    </source>
</evidence>
<dbReference type="InterPro" id="IPR011990">
    <property type="entry name" value="TPR-like_helical_dom_sf"/>
</dbReference>
<evidence type="ECO:0000256" key="1">
    <source>
        <dbReference type="ARBA" id="ARBA00006643"/>
    </source>
</evidence>
<dbReference type="FunFam" id="1.25.40.10:FF:000333">
    <property type="entry name" value="Pentatricopeptide repeat-containing protein"/>
    <property type="match status" value="1"/>
</dbReference>
<feature type="repeat" description="PPR" evidence="3">
    <location>
        <begin position="123"/>
        <end position="157"/>
    </location>
</feature>
<organism evidence="4 5">
    <name type="scientific">Rubroshorea leprosula</name>
    <dbReference type="NCBI Taxonomy" id="152421"/>
    <lineage>
        <taxon>Eukaryota</taxon>
        <taxon>Viridiplantae</taxon>
        <taxon>Streptophyta</taxon>
        <taxon>Embryophyta</taxon>
        <taxon>Tracheophyta</taxon>
        <taxon>Spermatophyta</taxon>
        <taxon>Magnoliopsida</taxon>
        <taxon>eudicotyledons</taxon>
        <taxon>Gunneridae</taxon>
        <taxon>Pentapetalae</taxon>
        <taxon>rosids</taxon>
        <taxon>malvids</taxon>
        <taxon>Malvales</taxon>
        <taxon>Dipterocarpaceae</taxon>
        <taxon>Rubroshorea</taxon>
    </lineage>
</organism>
<feature type="repeat" description="PPR" evidence="3">
    <location>
        <begin position="22"/>
        <end position="56"/>
    </location>
</feature>
<dbReference type="PANTHER" id="PTHR47926">
    <property type="entry name" value="PENTATRICOPEPTIDE REPEAT-CONTAINING PROTEIN"/>
    <property type="match status" value="1"/>
</dbReference>
<dbReference type="FunFam" id="1.25.40.10:FF:000242">
    <property type="entry name" value="Pentatricopeptide repeat-containing protein"/>
    <property type="match status" value="1"/>
</dbReference>
<keyword evidence="2" id="KW-0677">Repeat</keyword>
<dbReference type="GO" id="GO:0009451">
    <property type="term" value="P:RNA modification"/>
    <property type="evidence" value="ECO:0007669"/>
    <property type="project" value="InterPro"/>
</dbReference>
<dbReference type="InterPro" id="IPR002885">
    <property type="entry name" value="PPR_rpt"/>
</dbReference>
<dbReference type="Pfam" id="PF01535">
    <property type="entry name" value="PPR"/>
    <property type="match status" value="1"/>
</dbReference>
<dbReference type="Pfam" id="PF20431">
    <property type="entry name" value="E_motif"/>
    <property type="match status" value="1"/>
</dbReference>